<feature type="region of interest" description="Disordered" evidence="1">
    <location>
        <begin position="51"/>
        <end position="73"/>
    </location>
</feature>
<evidence type="ECO:0000313" key="3">
    <source>
        <dbReference type="Proteomes" id="UP001432062"/>
    </source>
</evidence>
<keyword evidence="3" id="KW-1185">Reference proteome</keyword>
<sequence length="73" mass="8594">MFRRSDNPPKRMEHPTLLGQMLATAPDLKNLWLQVITDYDMERRPLMGLSPSMTFTRRTDSPSSWQQERTCQP</sequence>
<proteinExistence type="predicted"/>
<evidence type="ECO:0000313" key="2">
    <source>
        <dbReference type="EMBL" id="WUV47663.1"/>
    </source>
</evidence>
<dbReference type="EMBL" id="CP109441">
    <property type="protein sequence ID" value="WUV47663.1"/>
    <property type="molecule type" value="Genomic_DNA"/>
</dbReference>
<dbReference type="RefSeq" id="WP_327100721.1">
    <property type="nucleotide sequence ID" value="NZ_CP109149.1"/>
</dbReference>
<gene>
    <name evidence="2" type="ORF">OG563_05365</name>
</gene>
<organism evidence="2 3">
    <name type="scientific">Nocardia vinacea</name>
    <dbReference type="NCBI Taxonomy" id="96468"/>
    <lineage>
        <taxon>Bacteria</taxon>
        <taxon>Bacillati</taxon>
        <taxon>Actinomycetota</taxon>
        <taxon>Actinomycetes</taxon>
        <taxon>Mycobacteriales</taxon>
        <taxon>Nocardiaceae</taxon>
        <taxon>Nocardia</taxon>
    </lineage>
</organism>
<reference evidence="2" key="1">
    <citation type="submission" date="2022-10" db="EMBL/GenBank/DDBJ databases">
        <title>The complete genomes of actinobacterial strains from the NBC collection.</title>
        <authorList>
            <person name="Joergensen T.S."/>
            <person name="Alvarez Arevalo M."/>
            <person name="Sterndorff E.B."/>
            <person name="Faurdal D."/>
            <person name="Vuksanovic O."/>
            <person name="Mourched A.-S."/>
            <person name="Charusanti P."/>
            <person name="Shaw S."/>
            <person name="Blin K."/>
            <person name="Weber T."/>
        </authorList>
    </citation>
    <scope>NUCLEOTIDE SEQUENCE</scope>
    <source>
        <strain evidence="2">NBC_01482</strain>
    </source>
</reference>
<accession>A0ABZ1YWT2</accession>
<evidence type="ECO:0000256" key="1">
    <source>
        <dbReference type="SAM" id="MobiDB-lite"/>
    </source>
</evidence>
<name>A0ABZ1YWT2_9NOCA</name>
<dbReference type="Proteomes" id="UP001432062">
    <property type="component" value="Chromosome"/>
</dbReference>
<protein>
    <submittedName>
        <fullName evidence="2">Uncharacterized protein</fullName>
    </submittedName>
</protein>